<feature type="domain" description="ApeA N-terminal" evidence="2">
    <location>
        <begin position="28"/>
        <end position="240"/>
    </location>
</feature>
<evidence type="ECO:0000313" key="3">
    <source>
        <dbReference type="EMBL" id="SDM95377.1"/>
    </source>
</evidence>
<gene>
    <name evidence="3" type="ORF">SAMN05444505_105129</name>
</gene>
<proteinExistence type="predicted"/>
<organism evidence="3 4">
    <name type="scientific">Pseudomonas syringae</name>
    <dbReference type="NCBI Taxonomy" id="317"/>
    <lineage>
        <taxon>Bacteria</taxon>
        <taxon>Pseudomonadati</taxon>
        <taxon>Pseudomonadota</taxon>
        <taxon>Gammaproteobacteria</taxon>
        <taxon>Pseudomonadales</taxon>
        <taxon>Pseudomonadaceae</taxon>
        <taxon>Pseudomonas</taxon>
    </lineage>
</organism>
<accession>A0AB37ZLC9</accession>
<dbReference type="Pfam" id="PF18739">
    <property type="entry name" value="HEPN_Apea"/>
    <property type="match status" value="1"/>
</dbReference>
<comment type="caution">
    <text evidence="3">The sequence shown here is derived from an EMBL/GenBank/DDBJ whole genome shotgun (WGS) entry which is preliminary data.</text>
</comment>
<dbReference type="EMBL" id="FNHM01000005">
    <property type="protein sequence ID" value="SDM95377.1"/>
    <property type="molecule type" value="Genomic_DNA"/>
</dbReference>
<name>A0AB37ZLC9_PSESX</name>
<dbReference type="RefSeq" id="WP_074807086.1">
    <property type="nucleotide sequence ID" value="NZ_FNHM01000005.1"/>
</dbReference>
<protein>
    <recommendedName>
        <fullName evidence="5">ApeA N-terminal domain-containing protein</fullName>
    </recommendedName>
</protein>
<dbReference type="InterPro" id="IPR041229">
    <property type="entry name" value="HEPN_Apea"/>
</dbReference>
<reference evidence="3 4" key="1">
    <citation type="submission" date="2016-10" db="EMBL/GenBank/DDBJ databases">
        <authorList>
            <person name="Varghese N."/>
            <person name="Submissions S."/>
        </authorList>
    </citation>
    <scope>NUCLEOTIDE SEQUENCE [LARGE SCALE GENOMIC DNA]</scope>
    <source>
        <strain evidence="3 4">BS2122</strain>
    </source>
</reference>
<evidence type="ECO:0000259" key="1">
    <source>
        <dbReference type="Pfam" id="PF18739"/>
    </source>
</evidence>
<dbReference type="AlphaFoldDB" id="A0AB37ZLC9"/>
<evidence type="ECO:0008006" key="5">
    <source>
        <dbReference type="Google" id="ProtNLM"/>
    </source>
</evidence>
<evidence type="ECO:0000313" key="4">
    <source>
        <dbReference type="Proteomes" id="UP000183853"/>
    </source>
</evidence>
<dbReference type="Proteomes" id="UP000183853">
    <property type="component" value="Unassembled WGS sequence"/>
</dbReference>
<dbReference type="Pfam" id="PF18862">
    <property type="entry name" value="ApeA_NTD1"/>
    <property type="match status" value="1"/>
</dbReference>
<feature type="domain" description="Apea-like HEPN" evidence="1">
    <location>
        <begin position="283"/>
        <end position="427"/>
    </location>
</feature>
<evidence type="ECO:0000259" key="2">
    <source>
        <dbReference type="Pfam" id="PF18862"/>
    </source>
</evidence>
<sequence length="551" mass="63374">MINVLSFSTNYEYAVDLHDNSGILFGSGTLKFGAGKLIRIHMDRFPSFLIPEGENTVKATTVSGDIFTLINCVLESNTIYADLIICGEIESGANSIIVKYADISEWFMHDQKIECKPGESIIWGSPPPPVEAEVIIGSDSFSIKSDIYSSITHKTEKRVINEYVTFVFSKADQAFDFSEIQEKPHRLSCLLSILIAYPISISSIWVKERNGRGLPAYFPAFERPKKEFEKNQLWRNSLIRRKILDSCWTELFNLYFNSPHMNTIWVRLAGMQRYTGFWEYRVLGYVTLLDSYANAISVRDNLKPIKERKSERDEIGRKIAQLKPTLTPEQLQKIKRILENSLPDKKNAPTFKERYEHLISDTDAEITKIIDITQDEFNIIKGARDAIAHNDAANLAEYPYEKIYPITQKITLLLTFRALSEFGMSTEDFIRSLGDTTNELRHIEGLNTINLERRLSPESFFNVSSELFEKISHFVSERIHPIFTLNSTGELQYSEEHVSLYNEWIRDRSRHHKTFADKLGINEQSINMISQMHIEFDGRIEILIGAHIISI</sequence>
<dbReference type="InterPro" id="IPR041223">
    <property type="entry name" value="ApeA_NTD"/>
</dbReference>